<gene>
    <name evidence="2" type="ORF">KBO27_32280</name>
</gene>
<evidence type="ECO:0000313" key="3">
    <source>
        <dbReference type="Proteomes" id="UP000674084"/>
    </source>
</evidence>
<evidence type="ECO:0000259" key="1">
    <source>
        <dbReference type="Pfam" id="PF04149"/>
    </source>
</evidence>
<dbReference type="InterPro" id="IPR007278">
    <property type="entry name" value="DUF397"/>
</dbReference>
<organism evidence="2 3">
    <name type="scientific">Saccharopolyspora endophytica</name>
    <dbReference type="NCBI Taxonomy" id="543886"/>
    <lineage>
        <taxon>Bacteria</taxon>
        <taxon>Bacillati</taxon>
        <taxon>Actinomycetota</taxon>
        <taxon>Actinomycetes</taxon>
        <taxon>Pseudonocardiales</taxon>
        <taxon>Pseudonocardiaceae</taxon>
        <taxon>Saccharopolyspora</taxon>
    </lineage>
</organism>
<dbReference type="Proteomes" id="UP000674084">
    <property type="component" value="Unassembled WGS sequence"/>
</dbReference>
<feature type="domain" description="DUF397" evidence="1">
    <location>
        <begin position="10"/>
        <end position="63"/>
    </location>
</feature>
<accession>A0ABS5DQQ8</accession>
<dbReference type="Pfam" id="PF04149">
    <property type="entry name" value="DUF397"/>
    <property type="match status" value="1"/>
</dbReference>
<protein>
    <submittedName>
        <fullName evidence="2">DUF397 domain-containing protein</fullName>
    </submittedName>
</protein>
<comment type="caution">
    <text evidence="2">The sequence shown here is derived from an EMBL/GenBank/DDBJ whole genome shotgun (WGS) entry which is preliminary data.</text>
</comment>
<reference evidence="2 3" key="1">
    <citation type="submission" date="2021-04" db="EMBL/GenBank/DDBJ databases">
        <title>Whole-genome sequencing of Saccharopolyspora endophytica KCTC 19397.</title>
        <authorList>
            <person name="Ay H."/>
            <person name="Saygin H."/>
            <person name="Sahin N."/>
        </authorList>
    </citation>
    <scope>NUCLEOTIDE SEQUENCE [LARGE SCALE GENOMIC DNA]</scope>
    <source>
        <strain evidence="2 3">KCTC 19397</strain>
    </source>
</reference>
<proteinExistence type="predicted"/>
<dbReference type="EMBL" id="JAGPXE010000022">
    <property type="protein sequence ID" value="MBQ0928647.1"/>
    <property type="molecule type" value="Genomic_DNA"/>
</dbReference>
<sequence>MQNKPDFAGAQWFKSSRSDTQNACVEAALVPGYAGVQDTKDPERKDRLVFNSKQWAAFLSNVKAGKADM</sequence>
<evidence type="ECO:0000313" key="2">
    <source>
        <dbReference type="EMBL" id="MBQ0928647.1"/>
    </source>
</evidence>
<dbReference type="RefSeq" id="WP_210973654.1">
    <property type="nucleotide sequence ID" value="NZ_JAGPXE010000022.1"/>
</dbReference>
<keyword evidence="3" id="KW-1185">Reference proteome</keyword>
<name>A0ABS5DQQ8_9PSEU</name>